<dbReference type="Proteomes" id="UP000019812">
    <property type="component" value="Unassembled WGS sequence"/>
</dbReference>
<reference evidence="1 2" key="1">
    <citation type="submission" date="2014-07" db="EMBL/GenBank/DDBJ databases">
        <title>Expanding our view of genomic diversity in Candidatus Accumulibacter clades.</title>
        <authorList>
            <person name="Skennerton C.T."/>
            <person name="Barr J.J."/>
            <person name="Slater F.R."/>
            <person name="Bond P.L."/>
            <person name="Tyson G.W."/>
        </authorList>
    </citation>
    <scope>NUCLEOTIDE SEQUENCE [LARGE SCALE GENOMIC DNA]</scope>
    <source>
        <strain evidence="2">SK-01</strain>
    </source>
</reference>
<proteinExistence type="predicted"/>
<organism evidence="1 2">
    <name type="scientific">Candidatus Accumulibacter vicinus</name>
    <dbReference type="NCBI Taxonomy" id="2954382"/>
    <lineage>
        <taxon>Bacteria</taxon>
        <taxon>Pseudomonadati</taxon>
        <taxon>Pseudomonadota</taxon>
        <taxon>Betaproteobacteria</taxon>
        <taxon>Candidatus Accumulibacter</taxon>
    </lineage>
</organism>
<protein>
    <recommendedName>
        <fullName evidence="3">Peptide chain release factor 2</fullName>
    </recommendedName>
</protein>
<gene>
    <name evidence="1" type="ORF">CAPSK01_003198</name>
</gene>
<dbReference type="AlphaFoldDB" id="A0A084XY94"/>
<dbReference type="EMBL" id="JDSS02000028">
    <property type="protein sequence ID" value="KFB67438.1"/>
    <property type="molecule type" value="Genomic_DNA"/>
</dbReference>
<sequence length="67" mass="7737">MLKLWGLHHFESHPIPACLPGSARRTYIMRSSFIKQAGSIMEAEQLNLIENRLADLGQRATELRRYL</sequence>
<evidence type="ECO:0008006" key="3">
    <source>
        <dbReference type="Google" id="ProtNLM"/>
    </source>
</evidence>
<evidence type="ECO:0000313" key="1">
    <source>
        <dbReference type="EMBL" id="KFB67438.1"/>
    </source>
</evidence>
<dbReference type="STRING" id="1457154.CAPSK01_003198"/>
<evidence type="ECO:0000313" key="2">
    <source>
        <dbReference type="Proteomes" id="UP000019812"/>
    </source>
</evidence>
<comment type="caution">
    <text evidence="1">The sequence shown here is derived from an EMBL/GenBank/DDBJ whole genome shotgun (WGS) entry which is preliminary data.</text>
</comment>
<name>A0A084XY94_9PROT</name>
<accession>A0A084XY94</accession>